<accession>V9KVV8</accession>
<dbReference type="AlphaFoldDB" id="V9KVV8"/>
<dbReference type="InterPro" id="IPR036872">
    <property type="entry name" value="CH_dom_sf"/>
</dbReference>
<dbReference type="InterPro" id="IPR010441">
    <property type="entry name" value="CH_2"/>
</dbReference>
<evidence type="ECO:0000259" key="3">
    <source>
        <dbReference type="Pfam" id="PF22946"/>
    </source>
</evidence>
<evidence type="ECO:0000313" key="4">
    <source>
        <dbReference type="EMBL" id="AFP02824.1"/>
    </source>
</evidence>
<dbReference type="PANTHER" id="PTHR14919">
    <property type="entry name" value="KPL2-RELATED"/>
    <property type="match status" value="1"/>
</dbReference>
<protein>
    <submittedName>
        <fullName evidence="4">Sperm flagellar 2</fullName>
    </submittedName>
</protein>
<proteinExistence type="evidence at transcript level"/>
<dbReference type="Pfam" id="PF22946">
    <property type="entry name" value="SPEF2_D5"/>
    <property type="match status" value="1"/>
</dbReference>
<dbReference type="InterPro" id="IPR054517">
    <property type="entry name" value="SPEF2_D5"/>
</dbReference>
<keyword evidence="4" id="KW-0282">Flagellum</keyword>
<keyword evidence="4" id="KW-0969">Cilium</keyword>
<feature type="domain" description="CPC1/SPEF2" evidence="3">
    <location>
        <begin position="317"/>
        <end position="449"/>
    </location>
</feature>
<feature type="region of interest" description="Disordered" evidence="1">
    <location>
        <begin position="199"/>
        <end position="219"/>
    </location>
</feature>
<feature type="non-terminal residue" evidence="4">
    <location>
        <position position="462"/>
    </location>
</feature>
<sequence length="462" mass="55068">MTAILLEWLNHIGLCRPVEPEMFAHEFSSGYRIGEILSIYHLQEDFDQFSQSRNALSQLNNFQRLEPTMRRLGVPFNSNVAKALMMEEFGAATRLLYQLYIAINRQEKARKTKMALEAMVPLGTGKQDARPPDTTRQNISQMYTSRRKEMEVKALSKHHPQLQRLQQTEHLRAESLEKVRVAEMRREKLLALVQAKPVMKPKPSKTVQQRQQQKQKQLRDSQVFSMEIDEFEKILKKLGTSGAERETERAQAPRAVPVPVVEEDSRGYVQRVRVRLEEDSEARSQREKRRRRVLVVQLQAHLNQEEVYREEQLVTRLMRQSVQERRLAVQLMHIRHEKSVIINNRSIQERQCEQRRQQEFQHSLDREALLVRMDELEQHEERRRQWEQHQELLAEHTAQRYHKHYRECHRLLSDIIDFTFLIAEYRDLTLNLIPVKLMREWKELFYSGEALCEEALRSEEHT</sequence>
<feature type="domain" description="CH-like" evidence="2">
    <location>
        <begin position="5"/>
        <end position="100"/>
    </location>
</feature>
<dbReference type="PANTHER" id="PTHR14919:SF0">
    <property type="entry name" value="SPERM FLAGELLAR PROTEIN 2"/>
    <property type="match status" value="1"/>
</dbReference>
<dbReference type="GO" id="GO:0005737">
    <property type="term" value="C:cytoplasm"/>
    <property type="evidence" value="ECO:0007669"/>
    <property type="project" value="UniProtKB-ARBA"/>
</dbReference>
<dbReference type="EMBL" id="JW870306">
    <property type="protein sequence ID" value="AFP02824.1"/>
    <property type="molecule type" value="mRNA"/>
</dbReference>
<dbReference type="Pfam" id="PF06294">
    <property type="entry name" value="CH_2"/>
    <property type="match status" value="1"/>
</dbReference>
<dbReference type="InterPro" id="IPR052634">
    <property type="entry name" value="Sperm_flagellar-bone_growth"/>
</dbReference>
<name>V9KVV8_CALMI</name>
<keyword evidence="4" id="KW-0966">Cell projection</keyword>
<evidence type="ECO:0000256" key="1">
    <source>
        <dbReference type="SAM" id="MobiDB-lite"/>
    </source>
</evidence>
<evidence type="ECO:0000259" key="2">
    <source>
        <dbReference type="Pfam" id="PF06294"/>
    </source>
</evidence>
<dbReference type="Gene3D" id="1.10.418.10">
    <property type="entry name" value="Calponin-like domain"/>
    <property type="match status" value="1"/>
</dbReference>
<organism evidence="4">
    <name type="scientific">Callorhinchus milii</name>
    <name type="common">Ghost shark</name>
    <dbReference type="NCBI Taxonomy" id="7868"/>
    <lineage>
        <taxon>Eukaryota</taxon>
        <taxon>Metazoa</taxon>
        <taxon>Chordata</taxon>
        <taxon>Craniata</taxon>
        <taxon>Vertebrata</taxon>
        <taxon>Chondrichthyes</taxon>
        <taxon>Holocephali</taxon>
        <taxon>Chimaeriformes</taxon>
        <taxon>Callorhinchidae</taxon>
        <taxon>Callorhinchus</taxon>
    </lineage>
</organism>
<reference evidence="4" key="1">
    <citation type="journal article" date="2014" name="Nature">
        <title>Elephant shark genome provides unique insights into gnathostome evolution.</title>
        <authorList>
            <consortium name="International Elephant Shark Genome Sequencing Consortium"/>
            <person name="Venkatesh B."/>
            <person name="Lee A.P."/>
            <person name="Ravi V."/>
            <person name="Maurya A.K."/>
            <person name="Lian M.M."/>
            <person name="Swann J.B."/>
            <person name="Ohta Y."/>
            <person name="Flajnik M.F."/>
            <person name="Sutoh Y."/>
            <person name="Kasahara M."/>
            <person name="Hoon S."/>
            <person name="Gangu V."/>
            <person name="Roy S.W."/>
            <person name="Irimia M."/>
            <person name="Korzh V."/>
            <person name="Kondrychyn I."/>
            <person name="Lim Z.W."/>
            <person name="Tay B.H."/>
            <person name="Tohari S."/>
            <person name="Kong K.W."/>
            <person name="Ho S."/>
            <person name="Lorente-Galdos B."/>
            <person name="Quilez J."/>
            <person name="Marques-Bonet T."/>
            <person name="Raney B.J."/>
            <person name="Ingham P.W."/>
            <person name="Tay A."/>
            <person name="Hillier L.W."/>
            <person name="Minx P."/>
            <person name="Boehm T."/>
            <person name="Wilson R.K."/>
            <person name="Brenner S."/>
            <person name="Warren W.C."/>
        </authorList>
    </citation>
    <scope>NUCLEOTIDE SEQUENCE</scope>
    <source>
        <tissue evidence="4">Brain</tissue>
    </source>
</reference>